<dbReference type="PANTHER" id="PTHR43004:SF5">
    <property type="entry name" value="FAD-BINDING DOMAIN-CONTAINING PROTEIN"/>
    <property type="match status" value="1"/>
</dbReference>
<dbReference type="EMBL" id="CAJVRL010000063">
    <property type="protein sequence ID" value="CAG8955472.1"/>
    <property type="molecule type" value="Genomic_DNA"/>
</dbReference>
<reference evidence="8" key="1">
    <citation type="submission" date="2021-07" db="EMBL/GenBank/DDBJ databases">
        <authorList>
            <person name="Durling M."/>
        </authorList>
    </citation>
    <scope>NUCLEOTIDE SEQUENCE</scope>
</reference>
<dbReference type="PANTHER" id="PTHR43004">
    <property type="entry name" value="TRK SYSTEM POTASSIUM UPTAKE PROTEIN"/>
    <property type="match status" value="1"/>
</dbReference>
<feature type="compositionally biased region" description="Polar residues" evidence="5">
    <location>
        <begin position="431"/>
        <end position="441"/>
    </location>
</feature>
<dbReference type="PRINTS" id="PR00420">
    <property type="entry name" value="RNGMNOXGNASE"/>
</dbReference>
<sequence>MEKEERPVRYVDVLIVGGGPVGLTLALSLYSSPSPNPPSLLVLDKAPKDTHQPYGRAITLYPRTSEMLSQLSPSLTDSLCQSCFACRTTVSYSASGHEVKGRGWSFMERMGRSTWTQYDFALVLRQMYQEEILRAELASVGGALEGEKEVIGLTIYDEVKGEEGYKGQAIVKDLQTGLEEIVRWKYLVGADGGHSFVRRELGIPFQGETSEDRWVRIDGLVETDMPKSRGYGAIESPTHGNVLWAALDRGATRIGFAFTKARQEKYEVFDEAAAVVEAIESVKPFKLKFNRVDWFTVYSVGQRVAKEFFVKGCVFLVGDACHTHSSGAAQGMNTGIHDAVNLGWKLRMVLNGQAHPSLLNTYQSERLPNVQKLINYDKDISRLMTMQLPSHWKGDPNIDPNELLGTVMAEASEFTSGLSIALEPNHLNITGSWKPKQNSTIGPGKRAPDSYLQKPGTFEPTRLHKETPNKARFHILVFAGDPEYTAPTLKRFSNAKEASKVFARSELPVSWLTIPARKGPSAFELLGIMPLGKVFYDEEKSAHERYGVDVKEGAVFLLRPDGWIGTATNLNADGVEELEVYFEKILLL</sequence>
<organism evidence="8 9">
    <name type="scientific">Hymenoscyphus fraxineus</name>
    <dbReference type="NCBI Taxonomy" id="746836"/>
    <lineage>
        <taxon>Eukaryota</taxon>
        <taxon>Fungi</taxon>
        <taxon>Dikarya</taxon>
        <taxon>Ascomycota</taxon>
        <taxon>Pezizomycotina</taxon>
        <taxon>Leotiomycetes</taxon>
        <taxon>Helotiales</taxon>
        <taxon>Helotiaceae</taxon>
        <taxon>Hymenoscyphus</taxon>
    </lineage>
</organism>
<name>A0A9N9L0Q2_9HELO</name>
<keyword evidence="9" id="KW-1185">Reference proteome</keyword>
<dbReference type="OrthoDB" id="1716816at2759"/>
<evidence type="ECO:0000256" key="3">
    <source>
        <dbReference type="ARBA" id="ARBA00022827"/>
    </source>
</evidence>
<evidence type="ECO:0000313" key="9">
    <source>
        <dbReference type="Proteomes" id="UP000696280"/>
    </source>
</evidence>
<feature type="domain" description="FAD-binding" evidence="6">
    <location>
        <begin position="11"/>
        <end position="374"/>
    </location>
</feature>
<evidence type="ECO:0000256" key="4">
    <source>
        <dbReference type="ARBA" id="ARBA00023002"/>
    </source>
</evidence>
<dbReference type="Gene3D" id="3.40.30.20">
    <property type="match status" value="1"/>
</dbReference>
<evidence type="ECO:0000256" key="1">
    <source>
        <dbReference type="ARBA" id="ARBA00007801"/>
    </source>
</evidence>
<dbReference type="Gene3D" id="3.50.50.60">
    <property type="entry name" value="FAD/NAD(P)-binding domain"/>
    <property type="match status" value="1"/>
</dbReference>
<dbReference type="InterPro" id="IPR038220">
    <property type="entry name" value="PHOX_C_sf"/>
</dbReference>
<comment type="similarity">
    <text evidence="1">Belongs to the PheA/TfdB FAD monooxygenase family.</text>
</comment>
<evidence type="ECO:0000256" key="2">
    <source>
        <dbReference type="ARBA" id="ARBA00022630"/>
    </source>
</evidence>
<dbReference type="SUPFAM" id="SSF54373">
    <property type="entry name" value="FAD-linked reductases, C-terminal domain"/>
    <property type="match status" value="1"/>
</dbReference>
<proteinExistence type="inferred from homology"/>
<dbReference type="GO" id="GO:0071949">
    <property type="term" value="F:FAD binding"/>
    <property type="evidence" value="ECO:0007669"/>
    <property type="project" value="InterPro"/>
</dbReference>
<keyword evidence="4" id="KW-0560">Oxidoreductase</keyword>
<keyword evidence="3" id="KW-0274">FAD</keyword>
<dbReference type="InterPro" id="IPR050641">
    <property type="entry name" value="RIFMO-like"/>
</dbReference>
<dbReference type="Gene3D" id="3.30.9.10">
    <property type="entry name" value="D-Amino Acid Oxidase, subunit A, domain 2"/>
    <property type="match status" value="1"/>
</dbReference>
<dbReference type="InterPro" id="IPR002938">
    <property type="entry name" value="FAD-bd"/>
</dbReference>
<feature type="region of interest" description="Disordered" evidence="5">
    <location>
        <begin position="431"/>
        <end position="452"/>
    </location>
</feature>
<dbReference type="AlphaFoldDB" id="A0A9N9L0Q2"/>
<dbReference type="SUPFAM" id="SSF51905">
    <property type="entry name" value="FAD/NAD(P)-binding domain"/>
    <property type="match status" value="1"/>
</dbReference>
<evidence type="ECO:0000313" key="8">
    <source>
        <dbReference type="EMBL" id="CAG8955472.1"/>
    </source>
</evidence>
<evidence type="ECO:0000256" key="5">
    <source>
        <dbReference type="SAM" id="MobiDB-lite"/>
    </source>
</evidence>
<dbReference type="InterPro" id="IPR012941">
    <property type="entry name" value="Phe_hydrox_C_dim_dom"/>
</dbReference>
<dbReference type="InterPro" id="IPR036249">
    <property type="entry name" value="Thioredoxin-like_sf"/>
</dbReference>
<dbReference type="Pfam" id="PF01494">
    <property type="entry name" value="FAD_binding_3"/>
    <property type="match status" value="1"/>
</dbReference>
<dbReference type="SUPFAM" id="SSF52833">
    <property type="entry name" value="Thioredoxin-like"/>
    <property type="match status" value="1"/>
</dbReference>
<evidence type="ECO:0000259" key="7">
    <source>
        <dbReference type="Pfam" id="PF07976"/>
    </source>
</evidence>
<dbReference type="Pfam" id="PF07976">
    <property type="entry name" value="Phe_hydrox_dim"/>
    <property type="match status" value="1"/>
</dbReference>
<accession>A0A9N9L0Q2</accession>
<dbReference type="Proteomes" id="UP000696280">
    <property type="component" value="Unassembled WGS sequence"/>
</dbReference>
<comment type="caution">
    <text evidence="8">The sequence shown here is derived from an EMBL/GenBank/DDBJ whole genome shotgun (WGS) entry which is preliminary data.</text>
</comment>
<gene>
    <name evidence="8" type="ORF">HYFRA_00010339</name>
</gene>
<feature type="domain" description="Phenol hydroxylase-like C-terminal dimerisation" evidence="7">
    <location>
        <begin position="533"/>
        <end position="586"/>
    </location>
</feature>
<dbReference type="InterPro" id="IPR036188">
    <property type="entry name" value="FAD/NAD-bd_sf"/>
</dbReference>
<protein>
    <submittedName>
        <fullName evidence="8">Uncharacterized protein</fullName>
    </submittedName>
</protein>
<evidence type="ECO:0000259" key="6">
    <source>
        <dbReference type="Pfam" id="PF01494"/>
    </source>
</evidence>
<dbReference type="GO" id="GO:0016709">
    <property type="term" value="F:oxidoreductase activity, acting on paired donors, with incorporation or reduction of molecular oxygen, NAD(P)H as one donor, and incorporation of one atom of oxygen"/>
    <property type="evidence" value="ECO:0007669"/>
    <property type="project" value="UniProtKB-ARBA"/>
</dbReference>
<keyword evidence="2" id="KW-0285">Flavoprotein</keyword>